<dbReference type="InterPro" id="IPR053151">
    <property type="entry name" value="RNase_H-like"/>
</dbReference>
<proteinExistence type="predicted"/>
<dbReference type="InterPro" id="IPR012337">
    <property type="entry name" value="RNaseH-like_sf"/>
</dbReference>
<dbReference type="AlphaFoldDB" id="A0A6A3D7X1"/>
<evidence type="ECO:0000313" key="3">
    <source>
        <dbReference type="Proteomes" id="UP000436088"/>
    </source>
</evidence>
<protein>
    <recommendedName>
        <fullName evidence="1">RNase H type-1 domain-containing protein</fullName>
    </recommendedName>
</protein>
<dbReference type="Gene3D" id="3.30.420.10">
    <property type="entry name" value="Ribonuclease H-like superfamily/Ribonuclease H"/>
    <property type="match status" value="1"/>
</dbReference>
<dbReference type="Pfam" id="PF13456">
    <property type="entry name" value="RVT_3"/>
    <property type="match status" value="1"/>
</dbReference>
<evidence type="ECO:0000259" key="1">
    <source>
        <dbReference type="Pfam" id="PF13456"/>
    </source>
</evidence>
<comment type="caution">
    <text evidence="2">The sequence shown here is derived from an EMBL/GenBank/DDBJ whole genome shotgun (WGS) entry which is preliminary data.</text>
</comment>
<dbReference type="GO" id="GO:0004523">
    <property type="term" value="F:RNA-DNA hybrid ribonuclease activity"/>
    <property type="evidence" value="ECO:0007669"/>
    <property type="project" value="InterPro"/>
</dbReference>
<name>A0A6A3D7X1_HIBSY</name>
<dbReference type="GO" id="GO:0003676">
    <property type="term" value="F:nucleic acid binding"/>
    <property type="evidence" value="ECO:0007669"/>
    <property type="project" value="InterPro"/>
</dbReference>
<organism evidence="2 3">
    <name type="scientific">Hibiscus syriacus</name>
    <name type="common">Rose of Sharon</name>
    <dbReference type="NCBI Taxonomy" id="106335"/>
    <lineage>
        <taxon>Eukaryota</taxon>
        <taxon>Viridiplantae</taxon>
        <taxon>Streptophyta</taxon>
        <taxon>Embryophyta</taxon>
        <taxon>Tracheophyta</taxon>
        <taxon>Spermatophyta</taxon>
        <taxon>Magnoliopsida</taxon>
        <taxon>eudicotyledons</taxon>
        <taxon>Gunneridae</taxon>
        <taxon>Pentapetalae</taxon>
        <taxon>rosids</taxon>
        <taxon>malvids</taxon>
        <taxon>Malvales</taxon>
        <taxon>Malvaceae</taxon>
        <taxon>Malvoideae</taxon>
        <taxon>Hibiscus</taxon>
    </lineage>
</organism>
<keyword evidence="3" id="KW-1185">Reference proteome</keyword>
<gene>
    <name evidence="2" type="ORF">F3Y22_tig00000218pilonHSYRG00238</name>
</gene>
<dbReference type="PANTHER" id="PTHR47723">
    <property type="entry name" value="OS05G0353850 PROTEIN"/>
    <property type="match status" value="1"/>
</dbReference>
<reference evidence="2" key="1">
    <citation type="submission" date="2019-09" db="EMBL/GenBank/DDBJ databases">
        <title>Draft genome information of white flower Hibiscus syriacus.</title>
        <authorList>
            <person name="Kim Y.-M."/>
        </authorList>
    </citation>
    <scope>NUCLEOTIDE SEQUENCE [LARGE SCALE GENOMIC DNA]</scope>
    <source>
        <strain evidence="2">YM2019G1</strain>
    </source>
</reference>
<dbReference type="InterPro" id="IPR036397">
    <property type="entry name" value="RNaseH_sf"/>
</dbReference>
<dbReference type="SUPFAM" id="SSF53098">
    <property type="entry name" value="Ribonuclease H-like"/>
    <property type="match status" value="1"/>
</dbReference>
<dbReference type="Proteomes" id="UP000436088">
    <property type="component" value="Unassembled WGS sequence"/>
</dbReference>
<feature type="domain" description="RNase H type-1" evidence="1">
    <location>
        <begin position="69"/>
        <end position="189"/>
    </location>
</feature>
<dbReference type="InterPro" id="IPR002156">
    <property type="entry name" value="RNaseH_domain"/>
</dbReference>
<sequence length="218" mass="24402">MSRVFRQCPFAAKIWRALIQADKLRVFMNILVQEWFIVNIHGRENPGRNALDKATDRWNKPEQNWVKANADGAMGGALGTAAAGGVMCDHHGNWIRGFSRSIGICNALKVELWALHDILVMVWSMGFRKVEVESDCKTAVSLINNRSSGMDGCTIVKLIKDLLAREWEVKVSYSCRETNMVADKLAAMARGRVIGTKIYEEPPIEVIDLDGQERSPIS</sequence>
<accession>A0A6A3D7X1</accession>
<dbReference type="InterPro" id="IPR044730">
    <property type="entry name" value="RNase_H-like_dom_plant"/>
</dbReference>
<dbReference type="CDD" id="cd06222">
    <property type="entry name" value="RNase_H_like"/>
    <property type="match status" value="1"/>
</dbReference>
<dbReference type="EMBL" id="VEPZ02000023">
    <property type="protein sequence ID" value="KAE8736038.1"/>
    <property type="molecule type" value="Genomic_DNA"/>
</dbReference>
<dbReference type="PANTHER" id="PTHR47723:SF19">
    <property type="entry name" value="POLYNUCLEOTIDYL TRANSFERASE, RIBONUCLEASE H-LIKE SUPERFAMILY PROTEIN"/>
    <property type="match status" value="1"/>
</dbReference>
<evidence type="ECO:0000313" key="2">
    <source>
        <dbReference type="EMBL" id="KAE8736038.1"/>
    </source>
</evidence>